<feature type="compositionally biased region" description="Basic residues" evidence="1">
    <location>
        <begin position="193"/>
        <end position="202"/>
    </location>
</feature>
<dbReference type="KEGG" id="ngv:CDO52_01310"/>
<feature type="compositionally biased region" description="Gly residues" evidence="1">
    <location>
        <begin position="210"/>
        <end position="220"/>
    </location>
</feature>
<organism evidence="2 3">
    <name type="scientific">Nocardiopsis gilva YIM 90087</name>
    <dbReference type="NCBI Taxonomy" id="1235441"/>
    <lineage>
        <taxon>Bacteria</taxon>
        <taxon>Bacillati</taxon>
        <taxon>Actinomycetota</taxon>
        <taxon>Actinomycetes</taxon>
        <taxon>Streptosporangiales</taxon>
        <taxon>Nocardiopsidaceae</taxon>
        <taxon>Nocardiopsis</taxon>
    </lineage>
</organism>
<accession>A0A223S0I2</accession>
<keyword evidence="3" id="KW-1185">Reference proteome</keyword>
<evidence type="ECO:0000313" key="3">
    <source>
        <dbReference type="Proteomes" id="UP000215005"/>
    </source>
</evidence>
<dbReference type="Proteomes" id="UP000215005">
    <property type="component" value="Chromosome"/>
</dbReference>
<dbReference type="AlphaFoldDB" id="A0A223S0I2"/>
<protein>
    <submittedName>
        <fullName evidence="2">Uncharacterized protein</fullName>
    </submittedName>
</protein>
<gene>
    <name evidence="2" type="ORF">CDO52_01310</name>
</gene>
<name>A0A223S0I2_9ACTN</name>
<dbReference type="EMBL" id="CP022753">
    <property type="protein sequence ID" value="ASU81614.1"/>
    <property type="molecule type" value="Genomic_DNA"/>
</dbReference>
<proteinExistence type="predicted"/>
<reference evidence="2 3" key="1">
    <citation type="submission" date="2017-08" db="EMBL/GenBank/DDBJ databases">
        <title>The complete genome sequence of Nocardiopsis gilva YIM 90087.</title>
        <authorList>
            <person name="Yin M."/>
            <person name="Tang S."/>
        </authorList>
    </citation>
    <scope>NUCLEOTIDE SEQUENCE [LARGE SCALE GENOMIC DNA]</scope>
    <source>
        <strain evidence="2 3">YIM 90087</strain>
    </source>
</reference>
<evidence type="ECO:0000313" key="2">
    <source>
        <dbReference type="EMBL" id="ASU81614.1"/>
    </source>
</evidence>
<evidence type="ECO:0000256" key="1">
    <source>
        <dbReference type="SAM" id="MobiDB-lite"/>
    </source>
</evidence>
<feature type="region of interest" description="Disordered" evidence="1">
    <location>
        <begin position="156"/>
        <end position="220"/>
    </location>
</feature>
<sequence>MTDLLLVLTGAGISLVSSVTVTWLQARYTRRGEVRESTRSATRRLTSLFIAERDAADSSGEPTAAMAEAELLAMTITERRARDRVRDLTRLLRELRLPELRELSGMRPERARRVLCDHALEVLGALYRGERLPAVPPQVQKMLSVEDEALSIHAGEVPAPVVRTADESAEAEPAEASDRAQGTEEDAIAKSAVPRRPRRSTRATRDKGGDNGGTGSEKTT</sequence>